<evidence type="ECO:0000313" key="3">
    <source>
        <dbReference type="EMBL" id="MBC5788076.1"/>
    </source>
</evidence>
<gene>
    <name evidence="3" type="ORF">H8Z77_08610</name>
</gene>
<name>A0ABR7ISF3_9CLOT</name>
<reference evidence="3 4" key="1">
    <citation type="submission" date="2020-08" db="EMBL/GenBank/DDBJ databases">
        <title>Genome public.</title>
        <authorList>
            <person name="Liu C."/>
            <person name="Sun Q."/>
        </authorList>
    </citation>
    <scope>NUCLEOTIDE SEQUENCE [LARGE SCALE GENOMIC DNA]</scope>
    <source>
        <strain evidence="3 4">NSJ-27</strain>
    </source>
</reference>
<accession>A0ABR7ISF3</accession>
<dbReference type="Proteomes" id="UP000649151">
    <property type="component" value="Unassembled WGS sequence"/>
</dbReference>
<evidence type="ECO:0000256" key="1">
    <source>
        <dbReference type="SAM" id="Phobius"/>
    </source>
</evidence>
<dbReference type="RefSeq" id="WP_069987525.1">
    <property type="nucleotide sequence ID" value="NZ_JACOQK010000001.1"/>
</dbReference>
<dbReference type="InterPro" id="IPR009589">
    <property type="entry name" value="PH_YyaB-like"/>
</dbReference>
<evidence type="ECO:0000259" key="2">
    <source>
        <dbReference type="Pfam" id="PF06713"/>
    </source>
</evidence>
<keyword evidence="1" id="KW-1133">Transmembrane helix</keyword>
<sequence length="157" mass="17957">MRFYTKIDIWVHVACLCICYQTIVFTWFLITQDTSNLWVGLGTAVGWILSILLVLPFYVLSYSEIKKDTLVLRLGFLKQAEIPYECILKVAPTTKAFFSFALSYDRLELVCLTPEHGKQTLLISPKNKEEFIRQLQKKNPKIDTNCPGSGLTVESKS</sequence>
<feature type="domain" description="Uncharacterized protein YyaB-like PH" evidence="2">
    <location>
        <begin position="64"/>
        <end position="139"/>
    </location>
</feature>
<evidence type="ECO:0000313" key="4">
    <source>
        <dbReference type="Proteomes" id="UP000649151"/>
    </source>
</evidence>
<keyword evidence="1" id="KW-0472">Membrane</keyword>
<organism evidence="3 4">
    <name type="scientific">Clostridium facile</name>
    <dbReference type="NCBI Taxonomy" id="2763035"/>
    <lineage>
        <taxon>Bacteria</taxon>
        <taxon>Bacillati</taxon>
        <taxon>Bacillota</taxon>
        <taxon>Clostridia</taxon>
        <taxon>Eubacteriales</taxon>
        <taxon>Clostridiaceae</taxon>
        <taxon>Clostridium</taxon>
    </lineage>
</organism>
<keyword evidence="4" id="KW-1185">Reference proteome</keyword>
<dbReference type="Pfam" id="PF06713">
    <property type="entry name" value="bPH_4"/>
    <property type="match status" value="1"/>
</dbReference>
<proteinExistence type="predicted"/>
<feature type="transmembrane region" description="Helical" evidence="1">
    <location>
        <begin position="9"/>
        <end position="30"/>
    </location>
</feature>
<feature type="transmembrane region" description="Helical" evidence="1">
    <location>
        <begin position="36"/>
        <end position="60"/>
    </location>
</feature>
<dbReference type="EMBL" id="JACOQK010000001">
    <property type="protein sequence ID" value="MBC5788076.1"/>
    <property type="molecule type" value="Genomic_DNA"/>
</dbReference>
<keyword evidence="1" id="KW-0812">Transmembrane</keyword>
<comment type="caution">
    <text evidence="3">The sequence shown here is derived from an EMBL/GenBank/DDBJ whole genome shotgun (WGS) entry which is preliminary data.</text>
</comment>
<protein>
    <submittedName>
        <fullName evidence="3">PH domain-containing protein</fullName>
    </submittedName>
</protein>